<dbReference type="EMBL" id="MHSN01000005">
    <property type="protein sequence ID" value="OHA45583.1"/>
    <property type="molecule type" value="Genomic_DNA"/>
</dbReference>
<evidence type="ECO:0000313" key="3">
    <source>
        <dbReference type="Proteomes" id="UP000176881"/>
    </source>
</evidence>
<comment type="caution">
    <text evidence="2">The sequence shown here is derived from an EMBL/GenBank/DDBJ whole genome shotgun (WGS) entry which is preliminary data.</text>
</comment>
<dbReference type="Proteomes" id="UP000176881">
    <property type="component" value="Unassembled WGS sequence"/>
</dbReference>
<evidence type="ECO:0000313" key="2">
    <source>
        <dbReference type="EMBL" id="OHA45583.1"/>
    </source>
</evidence>
<accession>A0A1G2PBC6</accession>
<organism evidence="2 3">
    <name type="scientific">Candidatus Taylorbacteria bacterium RIFCSPLOWO2_12_FULL_47_20</name>
    <dbReference type="NCBI Taxonomy" id="1802335"/>
    <lineage>
        <taxon>Bacteria</taxon>
        <taxon>Candidatus Tayloriibacteriota</taxon>
    </lineage>
</organism>
<sequence length="61" mass="6983">MNEDTVTFQSGTRKGLPSVSSVLTPTETARWPYFENSGNQTGWMANEYPQKTDTLEWSVFY</sequence>
<protein>
    <submittedName>
        <fullName evidence="2">Uncharacterized protein</fullName>
    </submittedName>
</protein>
<evidence type="ECO:0000256" key="1">
    <source>
        <dbReference type="SAM" id="MobiDB-lite"/>
    </source>
</evidence>
<feature type="region of interest" description="Disordered" evidence="1">
    <location>
        <begin position="1"/>
        <end position="21"/>
    </location>
</feature>
<name>A0A1G2PBC6_9BACT</name>
<proteinExistence type="predicted"/>
<dbReference type="AlphaFoldDB" id="A0A1G2PBC6"/>
<gene>
    <name evidence="2" type="ORF">A3G59_03145</name>
</gene>
<reference evidence="2 3" key="1">
    <citation type="journal article" date="2016" name="Nat. Commun.">
        <title>Thousands of microbial genomes shed light on interconnected biogeochemical processes in an aquifer system.</title>
        <authorList>
            <person name="Anantharaman K."/>
            <person name="Brown C.T."/>
            <person name="Hug L.A."/>
            <person name="Sharon I."/>
            <person name="Castelle C.J."/>
            <person name="Probst A.J."/>
            <person name="Thomas B.C."/>
            <person name="Singh A."/>
            <person name="Wilkins M.J."/>
            <person name="Karaoz U."/>
            <person name="Brodie E.L."/>
            <person name="Williams K.H."/>
            <person name="Hubbard S.S."/>
            <person name="Banfield J.F."/>
        </authorList>
    </citation>
    <scope>NUCLEOTIDE SEQUENCE [LARGE SCALE GENOMIC DNA]</scope>
</reference>